<dbReference type="EMBL" id="GBXM01080058">
    <property type="protein sequence ID" value="JAH28519.1"/>
    <property type="molecule type" value="Transcribed_RNA"/>
</dbReference>
<protein>
    <submittedName>
        <fullName evidence="1">Uncharacterized protein</fullName>
    </submittedName>
</protein>
<proteinExistence type="predicted"/>
<dbReference type="AlphaFoldDB" id="A0A0E9RHD9"/>
<accession>A0A0E9RHD9</accession>
<reference evidence="1" key="2">
    <citation type="journal article" date="2015" name="Fish Shellfish Immunol.">
        <title>Early steps in the European eel (Anguilla anguilla)-Vibrio vulnificus interaction in the gills: Role of the RtxA13 toxin.</title>
        <authorList>
            <person name="Callol A."/>
            <person name="Pajuelo D."/>
            <person name="Ebbesson L."/>
            <person name="Teles M."/>
            <person name="MacKenzie S."/>
            <person name="Amaro C."/>
        </authorList>
    </citation>
    <scope>NUCLEOTIDE SEQUENCE</scope>
</reference>
<evidence type="ECO:0000313" key="1">
    <source>
        <dbReference type="EMBL" id="JAH28519.1"/>
    </source>
</evidence>
<organism evidence="1">
    <name type="scientific">Anguilla anguilla</name>
    <name type="common">European freshwater eel</name>
    <name type="synonym">Muraena anguilla</name>
    <dbReference type="NCBI Taxonomy" id="7936"/>
    <lineage>
        <taxon>Eukaryota</taxon>
        <taxon>Metazoa</taxon>
        <taxon>Chordata</taxon>
        <taxon>Craniata</taxon>
        <taxon>Vertebrata</taxon>
        <taxon>Euteleostomi</taxon>
        <taxon>Actinopterygii</taxon>
        <taxon>Neopterygii</taxon>
        <taxon>Teleostei</taxon>
        <taxon>Anguilliformes</taxon>
        <taxon>Anguillidae</taxon>
        <taxon>Anguilla</taxon>
    </lineage>
</organism>
<name>A0A0E9RHD9_ANGAN</name>
<sequence length="57" mass="7032">MLYAESSLTRSEEIREHTERKLLQYEWLESHQSFSYYFSMRMTDLIYQSGMLRCRAE</sequence>
<reference evidence="1" key="1">
    <citation type="submission" date="2014-11" db="EMBL/GenBank/DDBJ databases">
        <authorList>
            <person name="Amaro Gonzalez C."/>
        </authorList>
    </citation>
    <scope>NUCLEOTIDE SEQUENCE</scope>
</reference>